<comment type="function">
    <text evidence="4">A factor required for optimal assembly of photosystem II (PSII), acting in the early stages of PSII assembly. Also plays a role in replacement of photodamaged D1 (psbA). Assists YidC in synthesis of chlorophyll-binding proteins.</text>
</comment>
<evidence type="ECO:0000313" key="8">
    <source>
        <dbReference type="Proteomes" id="UP000621799"/>
    </source>
</evidence>
<evidence type="ECO:0000313" key="7">
    <source>
        <dbReference type="EMBL" id="MBE9040447.1"/>
    </source>
</evidence>
<evidence type="ECO:0000256" key="1">
    <source>
        <dbReference type="ARBA" id="ARBA00022531"/>
    </source>
</evidence>
<keyword evidence="2 4" id="KW-0732">Signal</keyword>
<proteinExistence type="inferred from homology"/>
<evidence type="ECO:0000256" key="3">
    <source>
        <dbReference type="ARBA" id="ARBA00023276"/>
    </source>
</evidence>
<dbReference type="PIRSF" id="PIRSF017875">
    <property type="entry name" value="PSII_HCF136"/>
    <property type="match status" value="1"/>
</dbReference>
<feature type="chain" id="PRO_5038196068" description="Photosystem II assembly protein Ycf48" evidence="4">
    <location>
        <begin position="28"/>
        <end position="339"/>
    </location>
</feature>
<dbReference type="PANTHER" id="PTHR47199">
    <property type="entry name" value="PHOTOSYSTEM II STABILITY/ASSEMBLY FACTOR HCF136, CHLOROPLASTIC"/>
    <property type="match status" value="1"/>
</dbReference>
<dbReference type="RefSeq" id="WP_264320693.1">
    <property type="nucleotide sequence ID" value="NZ_JADEXN010000085.1"/>
</dbReference>
<comment type="subcellular location">
    <subcellularLocation>
        <location evidence="4">Cellular thylakoid lumen</location>
    </subcellularLocation>
    <text evidence="4">Associated with a PSII precusor complex on the lumenal side of the thylakoid membrane.</text>
</comment>
<evidence type="ECO:0000259" key="6">
    <source>
        <dbReference type="Pfam" id="PF14870"/>
    </source>
</evidence>
<dbReference type="EMBL" id="JADEXN010000085">
    <property type="protein sequence ID" value="MBE9040447.1"/>
    <property type="molecule type" value="Genomic_DNA"/>
</dbReference>
<dbReference type="SUPFAM" id="SSF110296">
    <property type="entry name" value="Oligoxyloglucan reducing end-specific cellobiohydrolase"/>
    <property type="match status" value="1"/>
</dbReference>
<protein>
    <recommendedName>
        <fullName evidence="4 5">Photosystem II assembly protein Ycf48</fullName>
    </recommendedName>
</protein>
<keyword evidence="8" id="KW-1185">Reference proteome</keyword>
<comment type="similarity">
    <text evidence="4 5">Belongs to the Ycf48 family.</text>
</comment>
<dbReference type="InterPro" id="IPR015943">
    <property type="entry name" value="WD40/YVTN_repeat-like_dom_sf"/>
</dbReference>
<dbReference type="InterPro" id="IPR028203">
    <property type="entry name" value="PSII_CF48-like_dom"/>
</dbReference>
<dbReference type="GO" id="GO:0031979">
    <property type="term" value="C:plasma membrane-derived thylakoid lumen"/>
    <property type="evidence" value="ECO:0007669"/>
    <property type="project" value="UniProtKB-SubCell"/>
</dbReference>
<evidence type="ECO:0000256" key="2">
    <source>
        <dbReference type="ARBA" id="ARBA00022729"/>
    </source>
</evidence>
<dbReference type="InterPro" id="IPR016705">
    <property type="entry name" value="Ycf48/Hcf136"/>
</dbReference>
<organism evidence="7 8">
    <name type="scientific">Zarconia navalis LEGE 11467</name>
    <dbReference type="NCBI Taxonomy" id="1828826"/>
    <lineage>
        <taxon>Bacteria</taxon>
        <taxon>Bacillati</taxon>
        <taxon>Cyanobacteriota</taxon>
        <taxon>Cyanophyceae</taxon>
        <taxon>Oscillatoriophycideae</taxon>
        <taxon>Oscillatoriales</taxon>
        <taxon>Oscillatoriales incertae sedis</taxon>
        <taxon>Zarconia</taxon>
        <taxon>Zarconia navalis</taxon>
    </lineage>
</organism>
<sequence length="339" mass="37357" precursor="true">MNAIVNRFKQLAVLLAAIFLCVGCRTAPTLDENPWEILSLPTEETISDIAFTDDLQRGWSVGSNATLLQTTDGGFTWEPRELDFGDEKIRFDSVSFSGDEGWIVGIPSVLLHTEDGGDSWFRVPLSEKLPGNPSSIFALGSQSAEMTTNVGAIYRTRDGGKTWKAMVQGAVGILRNISRARDGGYVAVSARGNFYSVWKPGSPNWTPYNRESSRRLQNMGFSPEGELWTLGRGGMVQFSDLDPTEPAQEPQWQEPIYPERKNSLGLLDLAYRTSEELWVVGGSGNVVCSLDGGRTWLKDAELESVPSNFNRVKFVSPELGFILGQRGTMLRYQGNSQAA</sequence>
<dbReference type="Proteomes" id="UP000621799">
    <property type="component" value="Unassembled WGS sequence"/>
</dbReference>
<evidence type="ECO:0000256" key="4">
    <source>
        <dbReference type="HAMAP-Rule" id="MF_01348"/>
    </source>
</evidence>
<dbReference type="Gene3D" id="2.130.10.10">
    <property type="entry name" value="YVTN repeat-like/Quinoprotein amine dehydrogenase"/>
    <property type="match status" value="1"/>
</dbReference>
<dbReference type="GO" id="GO:0015979">
    <property type="term" value="P:photosynthesis"/>
    <property type="evidence" value="ECO:0007669"/>
    <property type="project" value="UniProtKB-KW"/>
</dbReference>
<accession>A0A928Z6K0</accession>
<keyword evidence="1 4" id="KW-0602">Photosynthesis</keyword>
<feature type="domain" description="Photosynthesis system II assembly factor Ycf48/Hcf136-like" evidence="6">
    <location>
        <begin position="29"/>
        <end position="333"/>
    </location>
</feature>
<dbReference type="AlphaFoldDB" id="A0A928Z6K0"/>
<keyword evidence="4" id="KW-0793">Thylakoid</keyword>
<gene>
    <name evidence="4" type="primary">ycf48</name>
    <name evidence="7" type="ORF">IQ235_06545</name>
</gene>
<dbReference type="NCBIfam" id="NF010237">
    <property type="entry name" value="PRK13684.1"/>
    <property type="match status" value="1"/>
</dbReference>
<comment type="caution">
    <text evidence="7">The sequence shown here is derived from an EMBL/GenBank/DDBJ whole genome shotgun (WGS) entry which is preliminary data.</text>
</comment>
<keyword evidence="3 4" id="KW-0604">Photosystem II</keyword>
<feature type="signal peptide" evidence="4">
    <location>
        <begin position="1"/>
        <end position="27"/>
    </location>
</feature>
<dbReference type="PANTHER" id="PTHR47199:SF2">
    <property type="entry name" value="PHOTOSYSTEM II STABILITY_ASSEMBLY FACTOR HCF136, CHLOROPLASTIC"/>
    <property type="match status" value="1"/>
</dbReference>
<dbReference type="HAMAP" id="MF_01348">
    <property type="entry name" value="Ycf48"/>
    <property type="match status" value="1"/>
</dbReference>
<comment type="domain">
    <text evidence="4">A 7-bladed beta-propeller torus, about 55 by 55 Angstroms, with a depth of about 25 Angstroms and a central pore.</text>
</comment>
<evidence type="ECO:0000256" key="5">
    <source>
        <dbReference type="PIRNR" id="PIRNR017875"/>
    </source>
</evidence>
<name>A0A928Z6K0_9CYAN</name>
<dbReference type="Pfam" id="PF14870">
    <property type="entry name" value="PSII_BNR"/>
    <property type="match status" value="1"/>
</dbReference>
<dbReference type="GO" id="GO:0009523">
    <property type="term" value="C:photosystem II"/>
    <property type="evidence" value="ECO:0007669"/>
    <property type="project" value="UniProtKB-KW"/>
</dbReference>
<reference evidence="7" key="1">
    <citation type="submission" date="2020-10" db="EMBL/GenBank/DDBJ databases">
        <authorList>
            <person name="Castelo-Branco R."/>
            <person name="Eusebio N."/>
            <person name="Adriana R."/>
            <person name="Vieira A."/>
            <person name="Brugerolle De Fraissinette N."/>
            <person name="Rezende De Castro R."/>
            <person name="Schneider M.P."/>
            <person name="Vasconcelos V."/>
            <person name="Leao P.N."/>
        </authorList>
    </citation>
    <scope>NUCLEOTIDE SEQUENCE</scope>
    <source>
        <strain evidence="7">LEGE 11467</strain>
    </source>
</reference>